<accession>A0A1M2VXA3</accession>
<dbReference type="Gene3D" id="3.90.25.10">
    <property type="entry name" value="UDP-galactose 4-epimerase, domain 1"/>
    <property type="match status" value="1"/>
</dbReference>
<gene>
    <name evidence="2" type="ORF">TRAPUB_11270</name>
</gene>
<dbReference type="InterPro" id="IPR050608">
    <property type="entry name" value="NmrA-type/Isoflavone_red_sf"/>
</dbReference>
<dbReference type="Pfam" id="PF05368">
    <property type="entry name" value="NmrA"/>
    <property type="match status" value="1"/>
</dbReference>
<feature type="domain" description="NmrA-like" evidence="1">
    <location>
        <begin position="9"/>
        <end position="335"/>
    </location>
</feature>
<evidence type="ECO:0000313" key="2">
    <source>
        <dbReference type="EMBL" id="OJT12160.1"/>
    </source>
</evidence>
<keyword evidence="3" id="KW-1185">Reference proteome</keyword>
<dbReference type="Proteomes" id="UP000184267">
    <property type="component" value="Unassembled WGS sequence"/>
</dbReference>
<dbReference type="OMA" id="PIPINIM"/>
<dbReference type="InterPro" id="IPR036291">
    <property type="entry name" value="NAD(P)-bd_dom_sf"/>
</dbReference>
<evidence type="ECO:0000313" key="3">
    <source>
        <dbReference type="Proteomes" id="UP000184267"/>
    </source>
</evidence>
<evidence type="ECO:0000259" key="1">
    <source>
        <dbReference type="Pfam" id="PF05368"/>
    </source>
</evidence>
<dbReference type="OrthoDB" id="2798875at2759"/>
<dbReference type="InterPro" id="IPR008030">
    <property type="entry name" value="NmrA-like"/>
</dbReference>
<dbReference type="PANTHER" id="PTHR43349:SF93">
    <property type="entry name" value="ISOFLAVONE REDUCTASE HOMOLOG P3-RELATED"/>
    <property type="match status" value="1"/>
</dbReference>
<comment type="caution">
    <text evidence="2">The sequence shown here is derived from an EMBL/GenBank/DDBJ whole genome shotgun (WGS) entry which is preliminary data.</text>
</comment>
<dbReference type="AlphaFoldDB" id="A0A1M2VXA3"/>
<proteinExistence type="predicted"/>
<dbReference type="SUPFAM" id="SSF51735">
    <property type="entry name" value="NAD(P)-binding Rossmann-fold domains"/>
    <property type="match status" value="1"/>
</dbReference>
<dbReference type="PANTHER" id="PTHR43349">
    <property type="entry name" value="PINORESINOL REDUCTASE-RELATED"/>
    <property type="match status" value="1"/>
</dbReference>
<dbReference type="Gene3D" id="3.40.50.720">
    <property type="entry name" value="NAD(P)-binding Rossmann-like Domain"/>
    <property type="match status" value="1"/>
</dbReference>
<sequence>MTSSTSLPLVLVIGATGHTGGSIVRGLVASGNFVSCFHLRLLRSYPPDAYSFIVQRVAALVRPASQTKPNTEALRASGVEIRLGDLTDGVAKLKEILVGVDIVISAVIASAIKSQKDIIHAAKEVGVKRFVPCDFGTPGKRGVRHLLDEKLEIRDLIKELGVPHTFIDVGWWMQLSLPLPTRSAVPDAWKAVTYALHGPGGLKMLVTNLQHIGVFVARIVADARTLNQAVIVWEDELTQLEAHEIGERASGEADVLKAKRTHHTAEDIKKFSEQADAAVAKDPTSYLAHAMQSQNEYMYSIHVLGENTLANAKALGYLDAQELYPDLPKLTLEEFAKEYYSLPEPGQEFLGV</sequence>
<dbReference type="EMBL" id="MNAD01000515">
    <property type="protein sequence ID" value="OJT12160.1"/>
    <property type="molecule type" value="Genomic_DNA"/>
</dbReference>
<organism evidence="2 3">
    <name type="scientific">Trametes pubescens</name>
    <name type="common">White-rot fungus</name>
    <dbReference type="NCBI Taxonomy" id="154538"/>
    <lineage>
        <taxon>Eukaryota</taxon>
        <taxon>Fungi</taxon>
        <taxon>Dikarya</taxon>
        <taxon>Basidiomycota</taxon>
        <taxon>Agaricomycotina</taxon>
        <taxon>Agaricomycetes</taxon>
        <taxon>Polyporales</taxon>
        <taxon>Polyporaceae</taxon>
        <taxon>Trametes</taxon>
    </lineage>
</organism>
<reference evidence="2 3" key="1">
    <citation type="submission" date="2016-10" db="EMBL/GenBank/DDBJ databases">
        <title>Genome sequence of the basidiomycete white-rot fungus Trametes pubescens.</title>
        <authorList>
            <person name="Makela M.R."/>
            <person name="Granchi Z."/>
            <person name="Peng M."/>
            <person name="De Vries R.P."/>
            <person name="Grigoriev I."/>
            <person name="Riley R."/>
            <person name="Hilden K."/>
        </authorList>
    </citation>
    <scope>NUCLEOTIDE SEQUENCE [LARGE SCALE GENOMIC DNA]</scope>
    <source>
        <strain evidence="2 3">FBCC735</strain>
    </source>
</reference>
<name>A0A1M2VXA3_TRAPU</name>
<protein>
    <recommendedName>
        <fullName evidence="1">NmrA-like domain-containing protein</fullName>
    </recommendedName>
</protein>